<accession>A0A7J4IZF3</accession>
<keyword evidence="3" id="KW-0067">ATP-binding</keyword>
<dbReference type="InterPro" id="IPR027417">
    <property type="entry name" value="P-loop_NTPase"/>
</dbReference>
<feature type="domain" description="DUF4143" evidence="2">
    <location>
        <begin position="223"/>
        <end position="370"/>
    </location>
</feature>
<dbReference type="SUPFAM" id="SSF52540">
    <property type="entry name" value="P-loop containing nucleoside triphosphate hydrolases"/>
    <property type="match status" value="1"/>
</dbReference>
<dbReference type="AlphaFoldDB" id="A0A7J4IZF3"/>
<dbReference type="Proteomes" id="UP000565078">
    <property type="component" value="Unassembled WGS sequence"/>
</dbReference>
<gene>
    <name evidence="3" type="ORF">HA254_00800</name>
</gene>
<evidence type="ECO:0000259" key="2">
    <source>
        <dbReference type="Pfam" id="PF13635"/>
    </source>
</evidence>
<dbReference type="Gene3D" id="3.40.50.300">
    <property type="entry name" value="P-loop containing nucleotide triphosphate hydrolases"/>
    <property type="match status" value="1"/>
</dbReference>
<evidence type="ECO:0000313" key="3">
    <source>
        <dbReference type="EMBL" id="HIH09187.1"/>
    </source>
</evidence>
<dbReference type="PANTHER" id="PTHR33295:SF21">
    <property type="entry name" value="ATPASE, AAA SUPERFAMILY-RELATED"/>
    <property type="match status" value="1"/>
</dbReference>
<name>A0A7J4IZF3_9ARCH</name>
<proteinExistence type="predicted"/>
<reference evidence="4" key="1">
    <citation type="journal article" date="2020" name="bioRxiv">
        <title>A rank-normalized archaeal taxonomy based on genome phylogeny resolves widespread incomplete and uneven classifications.</title>
        <authorList>
            <person name="Rinke C."/>
            <person name="Chuvochina M."/>
            <person name="Mussig A.J."/>
            <person name="Chaumeil P.-A."/>
            <person name="Waite D.W."/>
            <person name="Whitman W.B."/>
            <person name="Parks D.H."/>
            <person name="Hugenholtz P."/>
        </authorList>
    </citation>
    <scope>NUCLEOTIDE SEQUENCE [LARGE SCALE GENOMIC DNA]</scope>
</reference>
<comment type="caution">
    <text evidence="3">The sequence shown here is derived from an EMBL/GenBank/DDBJ whole genome shotgun (WGS) entry which is preliminary data.</text>
</comment>
<dbReference type="InterPro" id="IPR041682">
    <property type="entry name" value="AAA_14"/>
</dbReference>
<keyword evidence="3" id="KW-0547">Nucleotide-binding</keyword>
<sequence>MYIDIFKQIVVEWLEKPLPKLIKRDAELRVEKETINAIIGPRRVGKTSLMFLTIQELLVRVKKEEILFIDFEDNRLSGISSRELDELFVAHREVTGIEPKYLFFDEVQQAPEWSRFVRRLHNSGKYHIVVSGSSSRLLGREIATELRGRYRSLLMLPFSFDEFLRFRGFEYDKKMEFSEKRGALLKLLEEYLTYGGFPLVAGKNDFNDKKELVKSYYETIFYKDIVERYKVKSVDIMEAIISNILDNNSCLFSVTSFEKTLKEKGIKASKKTISLYIKYLEDAFFVFSSQKFSYSAKVRILNPKKIYLLDNSFQIFLSSNFSPDRGKLLEAMVMQELKRRELQTFYFKDKKECDFIVKNGAQMEAVQVTYELSQKNMQRETTGLLEAMEKTKTKKGSIITFDQAQEINFEGVKIQAKQAWKWLLENSSE</sequence>
<dbReference type="EMBL" id="DUGC01000016">
    <property type="protein sequence ID" value="HIH09187.1"/>
    <property type="molecule type" value="Genomic_DNA"/>
</dbReference>
<dbReference type="PANTHER" id="PTHR33295">
    <property type="entry name" value="ATPASE"/>
    <property type="match status" value="1"/>
</dbReference>
<evidence type="ECO:0000313" key="4">
    <source>
        <dbReference type="Proteomes" id="UP000565078"/>
    </source>
</evidence>
<protein>
    <submittedName>
        <fullName evidence="3">ATP-binding protein</fullName>
    </submittedName>
</protein>
<feature type="domain" description="AAA" evidence="1">
    <location>
        <begin position="34"/>
        <end position="164"/>
    </location>
</feature>
<dbReference type="InterPro" id="IPR025420">
    <property type="entry name" value="DUF4143"/>
</dbReference>
<dbReference type="Pfam" id="PF13173">
    <property type="entry name" value="AAA_14"/>
    <property type="match status" value="1"/>
</dbReference>
<dbReference type="Pfam" id="PF13635">
    <property type="entry name" value="DUF4143"/>
    <property type="match status" value="1"/>
</dbReference>
<evidence type="ECO:0000259" key="1">
    <source>
        <dbReference type="Pfam" id="PF13173"/>
    </source>
</evidence>
<dbReference type="GO" id="GO:0005524">
    <property type="term" value="F:ATP binding"/>
    <property type="evidence" value="ECO:0007669"/>
    <property type="project" value="UniProtKB-KW"/>
</dbReference>
<organism evidence="3 4">
    <name type="scientific">Candidatus Iainarchaeum sp</name>
    <dbReference type="NCBI Taxonomy" id="3101447"/>
    <lineage>
        <taxon>Archaea</taxon>
        <taxon>Candidatus Iainarchaeota</taxon>
        <taxon>Candidatus Iainarchaeia</taxon>
        <taxon>Candidatus Iainarchaeales</taxon>
        <taxon>Candidatus Iainarchaeaceae</taxon>
        <taxon>Candidatus Iainarchaeum</taxon>
    </lineage>
</organism>